<dbReference type="Proteomes" id="UP001595867">
    <property type="component" value="Unassembled WGS sequence"/>
</dbReference>
<keyword evidence="2 6" id="KW-0812">Transmembrane</keyword>
<name>A0ABV8IHJ1_9ACTN</name>
<keyword evidence="4 6" id="KW-0472">Membrane</keyword>
<evidence type="ECO:0000256" key="1">
    <source>
        <dbReference type="ARBA" id="ARBA00004141"/>
    </source>
</evidence>
<feature type="transmembrane region" description="Helical" evidence="6">
    <location>
        <begin position="94"/>
        <end position="114"/>
    </location>
</feature>
<accession>A0ABV8IHJ1</accession>
<feature type="region of interest" description="Disordered" evidence="5">
    <location>
        <begin position="1"/>
        <end position="27"/>
    </location>
</feature>
<proteinExistence type="predicted"/>
<keyword evidence="8" id="KW-1185">Reference proteome</keyword>
<dbReference type="InterPro" id="IPR019109">
    <property type="entry name" value="MamF_MmsF"/>
</dbReference>
<dbReference type="Pfam" id="PF09685">
    <property type="entry name" value="MamF_MmsF"/>
    <property type="match status" value="1"/>
</dbReference>
<feature type="transmembrane region" description="Helical" evidence="6">
    <location>
        <begin position="58"/>
        <end position="82"/>
    </location>
</feature>
<evidence type="ECO:0000256" key="3">
    <source>
        <dbReference type="ARBA" id="ARBA00022989"/>
    </source>
</evidence>
<evidence type="ECO:0000313" key="7">
    <source>
        <dbReference type="EMBL" id="MFC4063622.1"/>
    </source>
</evidence>
<evidence type="ECO:0000256" key="5">
    <source>
        <dbReference type="SAM" id="MobiDB-lite"/>
    </source>
</evidence>
<reference evidence="8" key="1">
    <citation type="journal article" date="2019" name="Int. J. Syst. Evol. Microbiol.">
        <title>The Global Catalogue of Microorganisms (GCM) 10K type strain sequencing project: providing services to taxonomists for standard genome sequencing and annotation.</title>
        <authorList>
            <consortium name="The Broad Institute Genomics Platform"/>
            <consortium name="The Broad Institute Genome Sequencing Center for Infectious Disease"/>
            <person name="Wu L."/>
            <person name="Ma J."/>
        </authorList>
    </citation>
    <scope>NUCLEOTIDE SEQUENCE [LARGE SCALE GENOMIC DNA]</scope>
    <source>
        <strain evidence="8">TBRC 5832</strain>
    </source>
</reference>
<keyword evidence="3 6" id="KW-1133">Transmembrane helix</keyword>
<feature type="transmembrane region" description="Helical" evidence="6">
    <location>
        <begin position="120"/>
        <end position="138"/>
    </location>
</feature>
<comment type="subcellular location">
    <subcellularLocation>
        <location evidence="1">Membrane</location>
        <topology evidence="1">Multi-pass membrane protein</topology>
    </subcellularLocation>
</comment>
<gene>
    <name evidence="7" type="ORF">ACFO0C_01670</name>
</gene>
<evidence type="ECO:0000256" key="6">
    <source>
        <dbReference type="SAM" id="Phobius"/>
    </source>
</evidence>
<sequence length="156" mass="17012">MGRLPEPSVPEPDVTDDPLPVPDDRWTAEPVPDDVVPARAGRVGFERFLIGFAHWGGVAGSAVGGLLGWVAPLIALAAAGWWSPDVRRHAVAALNFHLTWLAVAGVVAVVSVYTNEEPELVPYIAWIFPVSLGFPFAYQMLNGERDRYPGVIRFLR</sequence>
<evidence type="ECO:0000256" key="2">
    <source>
        <dbReference type="ARBA" id="ARBA00022692"/>
    </source>
</evidence>
<protein>
    <submittedName>
        <fullName evidence="7">DUF4870 domain-containing protein</fullName>
    </submittedName>
</protein>
<organism evidence="7 8">
    <name type="scientific">Actinoplanes subglobosus</name>
    <dbReference type="NCBI Taxonomy" id="1547892"/>
    <lineage>
        <taxon>Bacteria</taxon>
        <taxon>Bacillati</taxon>
        <taxon>Actinomycetota</taxon>
        <taxon>Actinomycetes</taxon>
        <taxon>Micromonosporales</taxon>
        <taxon>Micromonosporaceae</taxon>
        <taxon>Actinoplanes</taxon>
    </lineage>
</organism>
<comment type="caution">
    <text evidence="7">The sequence shown here is derived from an EMBL/GenBank/DDBJ whole genome shotgun (WGS) entry which is preliminary data.</text>
</comment>
<dbReference type="EMBL" id="JBHSBL010000002">
    <property type="protein sequence ID" value="MFC4063622.1"/>
    <property type="molecule type" value="Genomic_DNA"/>
</dbReference>
<evidence type="ECO:0000256" key="4">
    <source>
        <dbReference type="ARBA" id="ARBA00023136"/>
    </source>
</evidence>
<evidence type="ECO:0000313" key="8">
    <source>
        <dbReference type="Proteomes" id="UP001595867"/>
    </source>
</evidence>
<dbReference type="RefSeq" id="WP_378064655.1">
    <property type="nucleotide sequence ID" value="NZ_JBHSBL010000002.1"/>
</dbReference>